<evidence type="ECO:0000259" key="2">
    <source>
        <dbReference type="PROSITE" id="PS50041"/>
    </source>
</evidence>
<evidence type="ECO:0000313" key="4">
    <source>
        <dbReference type="Proteomes" id="UP000261540"/>
    </source>
</evidence>
<dbReference type="InterPro" id="IPR016186">
    <property type="entry name" value="C-type_lectin-like/link_sf"/>
</dbReference>
<dbReference type="InterPro" id="IPR001304">
    <property type="entry name" value="C-type_lectin-like"/>
</dbReference>
<keyword evidence="4" id="KW-1185">Reference proteome</keyword>
<reference evidence="3" key="2">
    <citation type="submission" date="2025-09" db="UniProtKB">
        <authorList>
            <consortium name="Ensembl"/>
        </authorList>
    </citation>
    <scope>IDENTIFICATION</scope>
</reference>
<dbReference type="InterPro" id="IPR050111">
    <property type="entry name" value="C-type_lectin/snaclec_domain"/>
</dbReference>
<dbReference type="SUPFAM" id="SSF56436">
    <property type="entry name" value="C-type lectin-like"/>
    <property type="match status" value="1"/>
</dbReference>
<dbReference type="PROSITE" id="PS00615">
    <property type="entry name" value="C_TYPE_LECTIN_1"/>
    <property type="match status" value="1"/>
</dbReference>
<dbReference type="Ensembl" id="ENSPKIT00000024242.1">
    <property type="protein sequence ID" value="ENSPKIP00000000350.1"/>
    <property type="gene ID" value="ENSPKIG00000018981.1"/>
</dbReference>
<feature type="domain" description="C-type lectin" evidence="2">
    <location>
        <begin position="70"/>
        <end position="191"/>
    </location>
</feature>
<dbReference type="GeneTree" id="ENSGT00940000164599"/>
<organism evidence="3 4">
    <name type="scientific">Paramormyrops kingsleyae</name>
    <dbReference type="NCBI Taxonomy" id="1676925"/>
    <lineage>
        <taxon>Eukaryota</taxon>
        <taxon>Metazoa</taxon>
        <taxon>Chordata</taxon>
        <taxon>Craniata</taxon>
        <taxon>Vertebrata</taxon>
        <taxon>Euteleostomi</taxon>
        <taxon>Actinopterygii</taxon>
        <taxon>Neopterygii</taxon>
        <taxon>Teleostei</taxon>
        <taxon>Osteoglossocephala</taxon>
        <taxon>Osteoglossomorpha</taxon>
        <taxon>Osteoglossiformes</taxon>
        <taxon>Mormyridae</taxon>
        <taxon>Paramormyrops</taxon>
    </lineage>
</organism>
<dbReference type="InterPro" id="IPR016187">
    <property type="entry name" value="CTDL_fold"/>
</dbReference>
<name>A0A3B3Q3X7_9TELE</name>
<dbReference type="Pfam" id="PF00059">
    <property type="entry name" value="Lectin_C"/>
    <property type="match status" value="1"/>
</dbReference>
<reference evidence="3" key="1">
    <citation type="submission" date="2025-08" db="UniProtKB">
        <authorList>
            <consortium name="Ensembl"/>
        </authorList>
    </citation>
    <scope>IDENTIFICATION</scope>
</reference>
<dbReference type="InterPro" id="IPR018378">
    <property type="entry name" value="C-type_lectin_CS"/>
</dbReference>
<dbReference type="Gene3D" id="3.10.100.10">
    <property type="entry name" value="Mannose-Binding Protein A, subunit A"/>
    <property type="match status" value="1"/>
</dbReference>
<evidence type="ECO:0000313" key="3">
    <source>
        <dbReference type="Ensembl" id="ENSPKIP00000000350.1"/>
    </source>
</evidence>
<protein>
    <recommendedName>
        <fullName evidence="2">C-type lectin domain-containing protein</fullName>
    </recommendedName>
</protein>
<evidence type="ECO:0000256" key="1">
    <source>
        <dbReference type="ARBA" id="ARBA00023157"/>
    </source>
</evidence>
<sequence length="198" mass="22499">MQRTAFNSNAVQLCLCCGFCQRAGTKSVAQTRPHGIVMFSGSVSVDVQQNCASNFPKRCRVRKYEDWYKVGPYCVKYFNTSCSFPDAEFACREKATGGHLVSVHDEQANSDVNCIVMKYNYSSPRIWLGGMELFQSKKFIWTDGSVWDFKKWVPGQPDNTNNTEDCVEMNWKNLGSWNDDRCAVKKTFICSFKPGGRV</sequence>
<dbReference type="SMART" id="SM00034">
    <property type="entry name" value="CLECT"/>
    <property type="match status" value="1"/>
</dbReference>
<keyword evidence="1" id="KW-1015">Disulfide bond</keyword>
<proteinExistence type="predicted"/>
<accession>A0A3B3Q3X7</accession>
<dbReference type="Proteomes" id="UP000261540">
    <property type="component" value="Unplaced"/>
</dbReference>
<dbReference type="AlphaFoldDB" id="A0A3B3Q3X7"/>
<dbReference type="PROSITE" id="PS50041">
    <property type="entry name" value="C_TYPE_LECTIN_2"/>
    <property type="match status" value="1"/>
</dbReference>
<dbReference type="PANTHER" id="PTHR22803">
    <property type="entry name" value="MANNOSE, PHOSPHOLIPASE, LECTIN RECEPTOR RELATED"/>
    <property type="match status" value="1"/>
</dbReference>
<dbReference type="STRING" id="1676925.ENSPKIP00000000350"/>